<organism evidence="1 2">
    <name type="scientific">Batillaria attramentaria</name>
    <dbReference type="NCBI Taxonomy" id="370345"/>
    <lineage>
        <taxon>Eukaryota</taxon>
        <taxon>Metazoa</taxon>
        <taxon>Spiralia</taxon>
        <taxon>Lophotrochozoa</taxon>
        <taxon>Mollusca</taxon>
        <taxon>Gastropoda</taxon>
        <taxon>Caenogastropoda</taxon>
        <taxon>Sorbeoconcha</taxon>
        <taxon>Cerithioidea</taxon>
        <taxon>Batillariidae</taxon>
        <taxon>Batillaria</taxon>
    </lineage>
</organism>
<dbReference type="EMBL" id="JACVVK020000007">
    <property type="protein sequence ID" value="KAK7506229.1"/>
    <property type="molecule type" value="Genomic_DNA"/>
</dbReference>
<comment type="caution">
    <text evidence="1">The sequence shown here is derived from an EMBL/GenBank/DDBJ whole genome shotgun (WGS) entry which is preliminary data.</text>
</comment>
<evidence type="ECO:0000313" key="2">
    <source>
        <dbReference type="Proteomes" id="UP001519460"/>
    </source>
</evidence>
<sequence length="125" mass="13462">MNDHEYRNNGRTLATVVAVAGWRYELELAYTTTDDHIAFSTSCRIQSLSTADKNGFIKSSSKCQTSGLIVSGIQNTSGRSTSNQPLMQHADPKYPSNDVTQCFQKVKGTLAGCSGGCFGVHPPTV</sequence>
<evidence type="ECO:0000313" key="1">
    <source>
        <dbReference type="EMBL" id="KAK7506229.1"/>
    </source>
</evidence>
<proteinExistence type="predicted"/>
<keyword evidence="2" id="KW-1185">Reference proteome</keyword>
<accession>A0ABD0M4D3</accession>
<dbReference type="AlphaFoldDB" id="A0ABD0M4D3"/>
<dbReference type="Proteomes" id="UP001519460">
    <property type="component" value="Unassembled WGS sequence"/>
</dbReference>
<name>A0ABD0M4D3_9CAEN</name>
<gene>
    <name evidence="1" type="ORF">BaRGS_00002341</name>
</gene>
<protein>
    <submittedName>
        <fullName evidence="1">Uncharacterized protein</fullName>
    </submittedName>
</protein>
<reference evidence="1 2" key="1">
    <citation type="journal article" date="2023" name="Sci. Data">
        <title>Genome assembly of the Korean intertidal mud-creeper Batillaria attramentaria.</title>
        <authorList>
            <person name="Patra A.K."/>
            <person name="Ho P.T."/>
            <person name="Jun S."/>
            <person name="Lee S.J."/>
            <person name="Kim Y."/>
            <person name="Won Y.J."/>
        </authorList>
    </citation>
    <scope>NUCLEOTIDE SEQUENCE [LARGE SCALE GENOMIC DNA]</scope>
    <source>
        <strain evidence="1">Wonlab-2016</strain>
    </source>
</reference>